<keyword evidence="3" id="KW-1185">Reference proteome</keyword>
<feature type="domain" description="Group II intron maturase-specific" evidence="1">
    <location>
        <begin position="28"/>
        <end position="72"/>
    </location>
</feature>
<proteinExistence type="predicted"/>
<gene>
    <name evidence="2" type="ORF">ACFOZY_05700</name>
</gene>
<evidence type="ECO:0000313" key="3">
    <source>
        <dbReference type="Proteomes" id="UP001595817"/>
    </source>
</evidence>
<comment type="caution">
    <text evidence="2">The sequence shown here is derived from an EMBL/GenBank/DDBJ whole genome shotgun (WGS) entry which is preliminary data.</text>
</comment>
<dbReference type="Proteomes" id="UP001595817">
    <property type="component" value="Unassembled WGS sequence"/>
</dbReference>
<evidence type="ECO:0000259" key="1">
    <source>
        <dbReference type="Pfam" id="PF08388"/>
    </source>
</evidence>
<dbReference type="InterPro" id="IPR013597">
    <property type="entry name" value="Mat_intron_G2"/>
</dbReference>
<name>A0ABV8X2D7_9LACT</name>
<evidence type="ECO:0000313" key="2">
    <source>
        <dbReference type="EMBL" id="MFC4409931.1"/>
    </source>
</evidence>
<reference evidence="3" key="1">
    <citation type="journal article" date="2019" name="Int. J. Syst. Evol. Microbiol.">
        <title>The Global Catalogue of Microorganisms (GCM) 10K type strain sequencing project: providing services to taxonomists for standard genome sequencing and annotation.</title>
        <authorList>
            <consortium name="The Broad Institute Genomics Platform"/>
            <consortium name="The Broad Institute Genome Sequencing Center for Infectious Disease"/>
            <person name="Wu L."/>
            <person name="Ma J."/>
        </authorList>
    </citation>
    <scope>NUCLEOTIDE SEQUENCE [LARGE SCALE GENOMIC DNA]</scope>
    <source>
        <strain evidence="3">CCUG 59778</strain>
    </source>
</reference>
<dbReference type="EMBL" id="JBHSEC010000006">
    <property type="protein sequence ID" value="MFC4409931.1"/>
    <property type="molecule type" value="Genomic_DNA"/>
</dbReference>
<dbReference type="RefSeq" id="WP_378153219.1">
    <property type="nucleotide sequence ID" value="NZ_JBHSEC010000006.1"/>
</dbReference>
<dbReference type="Pfam" id="PF08388">
    <property type="entry name" value="GIIM"/>
    <property type="match status" value="1"/>
</dbReference>
<accession>A0ABV8X2D7</accession>
<protein>
    <submittedName>
        <fullName evidence="2">Group II intron maturase-specific domain-containing protein</fullName>
    </submittedName>
</protein>
<sequence>MVNQLQLENQYGVSNPQTEPIGSGDGFNYFKIGNIKKYALKIDSHVRRRSRACKWKEWKKPSTKYRELKKCGIKPVDAWRCAKPRKGYWRLS</sequence>
<organism evidence="2 3">
    <name type="scientific">Chungangia koreensis</name>
    <dbReference type="NCBI Taxonomy" id="752657"/>
    <lineage>
        <taxon>Bacteria</taxon>
        <taxon>Bacillati</taxon>
        <taxon>Bacillota</taxon>
        <taxon>Bacilli</taxon>
        <taxon>Lactobacillales</taxon>
        <taxon>Chungangia</taxon>
    </lineage>
</organism>